<dbReference type="Proteomes" id="UP000009097">
    <property type="component" value="Unassembled WGS sequence"/>
</dbReference>
<dbReference type="RefSeq" id="XP_018252021.1">
    <property type="nucleotide sequence ID" value="XM_018401336.1"/>
</dbReference>
<dbReference type="GeneID" id="28963369"/>
<dbReference type="RefSeq" id="XP_018257925.1">
    <property type="nucleotide sequence ID" value="XM_018403070.1"/>
</dbReference>
<evidence type="ECO:0000313" key="3">
    <source>
        <dbReference type="EMBL" id="KNB15416.1"/>
    </source>
</evidence>
<dbReference type="KEGG" id="fox:FOXG_21044"/>
<dbReference type="VEuPathDB" id="FungiDB:FOXG_21005"/>
<organism evidence="3 5">
    <name type="scientific">Fusarium oxysporum f. sp. lycopersici (strain 4287 / CBS 123668 / FGSC 9935 / NRRL 34936)</name>
    <name type="common">Fusarium vascular wilt of tomato</name>
    <dbReference type="NCBI Taxonomy" id="426428"/>
    <lineage>
        <taxon>Eukaryota</taxon>
        <taxon>Fungi</taxon>
        <taxon>Dikarya</taxon>
        <taxon>Ascomycota</taxon>
        <taxon>Pezizomycotina</taxon>
        <taxon>Sordariomycetes</taxon>
        <taxon>Hypocreomycetidae</taxon>
        <taxon>Hypocreales</taxon>
        <taxon>Nectriaceae</taxon>
        <taxon>Fusarium</taxon>
        <taxon>Fusarium oxysporum species complex</taxon>
    </lineage>
</organism>
<gene>
    <name evidence="1" type="ORF">FOXG_21005</name>
    <name evidence="2" type="ORF">FOXG_21044</name>
    <name evidence="3" type="ORF">FOXG_21312</name>
    <name evidence="4" type="ORF">FOXG_22663</name>
</gene>
<dbReference type="KEGG" id="fox:FOXG_22663"/>
<dbReference type="VEuPathDB" id="FungiDB:FOXG_21044"/>
<dbReference type="VEuPathDB" id="FungiDB:FOXG_22663"/>
<sequence length="30" mass="3272">MSASSKWTSRLSNYIDLDPMSVRSAPTAKA</sequence>
<dbReference type="GeneID" id="28962018"/>
<protein>
    <submittedName>
        <fullName evidence="3">Uncharacterized protein</fullName>
    </submittedName>
</protein>
<accession>A0A0J9VXC9</accession>
<dbReference type="EMBL" id="DS231713">
    <property type="protein sequence ID" value="KNB14093.1"/>
    <property type="molecule type" value="Genomic_DNA"/>
</dbReference>
<dbReference type="AlphaFoldDB" id="A0A0J9VXC9"/>
<dbReference type="GeneID" id="28961750"/>
<reference evidence="3" key="1">
    <citation type="submission" date="2007-04" db="EMBL/GenBank/DDBJ databases">
        <authorList>
            <consortium name="The Broad Institute Genome Sequencing Platform"/>
            <person name="Birren B."/>
            <person name="Lander E."/>
            <person name="Galagan J."/>
            <person name="Nusbaum C."/>
            <person name="Devon K."/>
            <person name="Ma L.-J."/>
            <person name="Jaffe D."/>
            <person name="Butler J."/>
            <person name="Alvarez P."/>
            <person name="Gnerre S."/>
            <person name="Grabherr M."/>
            <person name="Kleber M."/>
            <person name="Mauceli E."/>
            <person name="Brockman W."/>
            <person name="MacCallum I.A."/>
            <person name="Young S."/>
            <person name="LaButti K."/>
            <person name="DeCaprio D."/>
            <person name="Crawford M."/>
            <person name="Koehrsen M."/>
            <person name="Engels R."/>
            <person name="Montgomery P."/>
            <person name="Pearson M."/>
            <person name="Howarth C."/>
            <person name="Larson L."/>
            <person name="White J."/>
            <person name="O'Leary S."/>
            <person name="Kodira C."/>
            <person name="Zeng Q."/>
            <person name="Yandava C."/>
            <person name="Alvarado L."/>
            <person name="Kistler C."/>
            <person name="Shim W.-B."/>
            <person name="Kang S."/>
            <person name="Woloshuk C."/>
        </authorList>
    </citation>
    <scope>NUCLEOTIDE SEQUENCE</scope>
    <source>
        <strain evidence="3">4287</strain>
    </source>
</reference>
<evidence type="ECO:0000313" key="2">
    <source>
        <dbReference type="EMBL" id="KNB14093.1"/>
    </source>
</evidence>
<dbReference type="RefSeq" id="XP_018252138.1">
    <property type="nucleotide sequence ID" value="XM_018401387.1"/>
</dbReference>
<reference evidence="3" key="2">
    <citation type="journal article" date="2010" name="Nature">
        <title>Comparative genomics reveals mobile pathogenicity chromosomes in Fusarium.</title>
        <authorList>
            <person name="Ma L.J."/>
            <person name="van der Does H.C."/>
            <person name="Borkovich K.A."/>
            <person name="Coleman J.J."/>
            <person name="Daboussi M.J."/>
            <person name="Di Pietro A."/>
            <person name="Dufresne M."/>
            <person name="Freitag M."/>
            <person name="Grabherr M."/>
            <person name="Henrissat B."/>
            <person name="Houterman P.M."/>
            <person name="Kang S."/>
            <person name="Shim W.B."/>
            <person name="Woloshuk C."/>
            <person name="Xie X."/>
            <person name="Xu J.R."/>
            <person name="Antoniw J."/>
            <person name="Baker S.E."/>
            <person name="Bluhm B.H."/>
            <person name="Breakspear A."/>
            <person name="Brown D.W."/>
            <person name="Butchko R.A."/>
            <person name="Chapman S."/>
            <person name="Coulson R."/>
            <person name="Coutinho P.M."/>
            <person name="Danchin E.G."/>
            <person name="Diener A."/>
            <person name="Gale L.R."/>
            <person name="Gardiner D.M."/>
            <person name="Goff S."/>
            <person name="Hammond-Kosack K.E."/>
            <person name="Hilburn K."/>
            <person name="Hua-Van A."/>
            <person name="Jonkers W."/>
            <person name="Kazan K."/>
            <person name="Kodira C.D."/>
            <person name="Koehrsen M."/>
            <person name="Kumar L."/>
            <person name="Lee Y.H."/>
            <person name="Li L."/>
            <person name="Manners J.M."/>
            <person name="Miranda-Saavedra D."/>
            <person name="Mukherjee M."/>
            <person name="Park G."/>
            <person name="Park J."/>
            <person name="Park S.Y."/>
            <person name="Proctor R.H."/>
            <person name="Regev A."/>
            <person name="Ruiz-Roldan M.C."/>
            <person name="Sain D."/>
            <person name="Sakthikumar S."/>
            <person name="Sykes S."/>
            <person name="Schwartz D.C."/>
            <person name="Turgeon B.G."/>
            <person name="Wapinski I."/>
            <person name="Yoder O."/>
            <person name="Young S."/>
            <person name="Zeng Q."/>
            <person name="Zhou S."/>
            <person name="Galagan J."/>
            <person name="Cuomo C.A."/>
            <person name="Kistler H.C."/>
            <person name="Rep M."/>
        </authorList>
    </citation>
    <scope>NUCLEOTIDE SEQUENCE [LARGE SCALE GENOMIC DNA]</scope>
    <source>
        <strain evidence="3">4287</strain>
    </source>
</reference>
<dbReference type="RefSeq" id="XP_018253461.1">
    <property type="nucleotide sequence ID" value="XM_018401645.1"/>
</dbReference>
<evidence type="ECO:0000313" key="5">
    <source>
        <dbReference type="Proteomes" id="UP000009097"/>
    </source>
</evidence>
<dbReference type="EMBL" id="DS231713">
    <property type="protein sequence ID" value="KNB13976.1"/>
    <property type="molecule type" value="Genomic_DNA"/>
</dbReference>
<dbReference type="KEGG" id="fox:FOXG_21005"/>
<dbReference type="VEuPathDB" id="FungiDB:FOXG_21312"/>
<evidence type="ECO:0000313" key="4">
    <source>
        <dbReference type="EMBL" id="KNB19880.1"/>
    </source>
</evidence>
<dbReference type="KEGG" id="fox:FOXG_21312"/>
<evidence type="ECO:0000313" key="1">
    <source>
        <dbReference type="EMBL" id="KNB13976.1"/>
    </source>
</evidence>
<dbReference type="EMBL" id="DS231736">
    <property type="protein sequence ID" value="KNB19880.1"/>
    <property type="molecule type" value="Genomic_DNA"/>
</dbReference>
<proteinExistence type="predicted"/>
<dbReference type="EMBL" id="DS231716">
    <property type="protein sequence ID" value="KNB15416.1"/>
    <property type="molecule type" value="Genomic_DNA"/>
</dbReference>
<name>A0A0J9VXC9_FUSO4</name>
<dbReference type="GeneID" id="28961711"/>